<evidence type="ECO:0000256" key="1">
    <source>
        <dbReference type="SAM" id="Phobius"/>
    </source>
</evidence>
<name>A0A1I7TF85_9PELO</name>
<proteinExistence type="predicted"/>
<evidence type="ECO:0000313" key="4">
    <source>
        <dbReference type="WBParaSite" id="Csp11.Scaffold599.g5369.t1"/>
    </source>
</evidence>
<dbReference type="AlphaFoldDB" id="A0A1I7TF85"/>
<dbReference type="Proteomes" id="UP000095282">
    <property type="component" value="Unplaced"/>
</dbReference>
<protein>
    <submittedName>
        <fullName evidence="4">F-box domain-containing protein</fullName>
    </submittedName>
</protein>
<dbReference type="WBParaSite" id="Csp11.Scaffold599.g5369.t1">
    <property type="protein sequence ID" value="Csp11.Scaffold599.g5369.t1"/>
    <property type="gene ID" value="Csp11.Scaffold599.g5369"/>
</dbReference>
<keyword evidence="1" id="KW-0812">Transmembrane</keyword>
<reference evidence="4" key="1">
    <citation type="submission" date="2016-11" db="UniProtKB">
        <authorList>
            <consortium name="WormBaseParasite"/>
        </authorList>
    </citation>
    <scope>IDENTIFICATION</scope>
</reference>
<feature type="domain" description="F-box" evidence="2">
    <location>
        <begin position="3"/>
        <end position="54"/>
    </location>
</feature>
<feature type="transmembrane region" description="Helical" evidence="1">
    <location>
        <begin position="185"/>
        <end position="205"/>
    </location>
</feature>
<organism evidence="3 4">
    <name type="scientific">Caenorhabditis tropicalis</name>
    <dbReference type="NCBI Taxonomy" id="1561998"/>
    <lineage>
        <taxon>Eukaryota</taxon>
        <taxon>Metazoa</taxon>
        <taxon>Ecdysozoa</taxon>
        <taxon>Nematoda</taxon>
        <taxon>Chromadorea</taxon>
        <taxon>Rhabditida</taxon>
        <taxon>Rhabditina</taxon>
        <taxon>Rhabditomorpha</taxon>
        <taxon>Rhabditoidea</taxon>
        <taxon>Rhabditidae</taxon>
        <taxon>Peloderinae</taxon>
        <taxon>Caenorhabditis</taxon>
    </lineage>
</organism>
<dbReference type="PROSITE" id="PS50181">
    <property type="entry name" value="FBOX"/>
    <property type="match status" value="1"/>
</dbReference>
<dbReference type="InterPro" id="IPR012885">
    <property type="entry name" value="F-box_Sdz-33"/>
</dbReference>
<dbReference type="PANTHER" id="PTHR21503">
    <property type="entry name" value="F-BOX-CONTAINING HYPOTHETICAL PROTEIN C.ELEGANS"/>
    <property type="match status" value="1"/>
</dbReference>
<evidence type="ECO:0000259" key="2">
    <source>
        <dbReference type="PROSITE" id="PS50181"/>
    </source>
</evidence>
<keyword evidence="1" id="KW-0472">Membrane</keyword>
<dbReference type="Pfam" id="PF07735">
    <property type="entry name" value="FBA_2"/>
    <property type="match status" value="1"/>
</dbReference>
<dbReference type="InterPro" id="IPR001810">
    <property type="entry name" value="F-box_dom"/>
</dbReference>
<evidence type="ECO:0000313" key="3">
    <source>
        <dbReference type="Proteomes" id="UP000095282"/>
    </source>
</evidence>
<keyword evidence="3" id="KW-1185">Reference proteome</keyword>
<dbReference type="eggNOG" id="ENOG502TKEP">
    <property type="taxonomic scope" value="Eukaryota"/>
</dbReference>
<sequence length="207" mass="23951">MLPFQILNLPHVAFRKVMSHLTLIELYCEKDESNHESEEKFREVLKTDIMWIGLPSKFKYTGPFANLDAFGSVCSTWMSLENLFSLGETVVRIDLVGNSNFTKEDINAFMKYWFNNNMKRFRMFRFKFENIGEADIYDGLEDHLLTVDQKMYLQCGLIVTSFEPNSTVLRRDDGMIAVNGQFENGFVIIGVHVLLAYMTISTVVARK</sequence>
<keyword evidence="1" id="KW-1133">Transmembrane helix</keyword>
<accession>A0A1I7TF85</accession>